<dbReference type="PANTHER" id="PTHR38792:SF3">
    <property type="entry name" value="BNR_ASP-BOX REPEAT DOMAIN PROTEIN (AFU_ORTHOLOGUE AFUA_7G06430)-RELATED"/>
    <property type="match status" value="1"/>
</dbReference>
<evidence type="ECO:0000259" key="2">
    <source>
        <dbReference type="Pfam" id="PF06439"/>
    </source>
</evidence>
<reference evidence="3" key="1">
    <citation type="submission" date="2021-04" db="EMBL/GenBank/DDBJ databases">
        <title>Genome based classification of Actinospica acidithermotolerans sp. nov., an actinobacterium isolated from an Indonesian hot spring.</title>
        <authorList>
            <person name="Kusuma A.B."/>
            <person name="Putra K.E."/>
            <person name="Nafisah S."/>
            <person name="Loh J."/>
            <person name="Nouioui I."/>
            <person name="Goodfellow M."/>
        </authorList>
    </citation>
    <scope>NUCLEOTIDE SEQUENCE</scope>
    <source>
        <strain evidence="3">MGRD01-02</strain>
    </source>
</reference>
<keyword evidence="3" id="KW-0378">Hydrolase</keyword>
<dbReference type="AlphaFoldDB" id="A0A941E724"/>
<feature type="chain" id="PRO_5038118060" evidence="1">
    <location>
        <begin position="40"/>
        <end position="791"/>
    </location>
</feature>
<dbReference type="Gene3D" id="2.60.120.560">
    <property type="entry name" value="Exo-inulinase, domain 1"/>
    <property type="match status" value="2"/>
</dbReference>
<name>A0A941E724_9ACTN</name>
<keyword evidence="4" id="KW-1185">Reference proteome</keyword>
<dbReference type="PANTHER" id="PTHR38792">
    <property type="entry name" value="BNR/ASP-BOX REPEAT DOMAIN PROTEIN (AFU_ORTHOLOGUE AFUA_7G06430)-RELATED"/>
    <property type="match status" value="1"/>
</dbReference>
<dbReference type="CDD" id="cd15482">
    <property type="entry name" value="Sialidase_non-viral"/>
    <property type="match status" value="1"/>
</dbReference>
<comment type="caution">
    <text evidence="3">The sequence shown here is derived from an EMBL/GenBank/DDBJ whole genome shotgun (WGS) entry which is preliminary data.</text>
</comment>
<dbReference type="RefSeq" id="WP_212516287.1">
    <property type="nucleotide sequence ID" value="NZ_JAGSOH010000003.1"/>
</dbReference>
<dbReference type="SUPFAM" id="SSF50939">
    <property type="entry name" value="Sialidases"/>
    <property type="match status" value="1"/>
</dbReference>
<feature type="signal peptide" evidence="1">
    <location>
        <begin position="1"/>
        <end position="39"/>
    </location>
</feature>
<evidence type="ECO:0000256" key="1">
    <source>
        <dbReference type="SAM" id="SignalP"/>
    </source>
</evidence>
<evidence type="ECO:0000313" key="4">
    <source>
        <dbReference type="Proteomes" id="UP000676325"/>
    </source>
</evidence>
<dbReference type="EMBL" id="JAGSOH010000003">
    <property type="protein sequence ID" value="MBR7825128.1"/>
    <property type="molecule type" value="Genomic_DNA"/>
</dbReference>
<accession>A0A941E724</accession>
<sequence>MVHLPTSLRRYRYVIAALSCLVLSLAFLTARAPAAHANAAGTAMYTPSSSNESMAYSRVIRLAHSGSENGTLLGTFEHSGLNGAPSSYVIRQSSDDGKTWSTLSTVSDGQTGSGHPWNTLYQPFLFEFPRTLGAYPAGTLLLAANLLPADGSSTDFEEWRSTDHGATWTYVETFQTGGTSGDGIWEPYLALNSSGQLVCYFSDERQNATYSQFLGHIVSNDGGVTWSANPDGSTNFAPGEVKDVASTIQADRPGMATIADLPNGNEVMSYEICGTGRNCEAHIKTSTDGGNTWGSGPSDLGTEVESTDGRYLGSSPFITWSPAGGAHGELLMTGMRTRLVSDNSFTSEDHQAVFVNYDYGSGPWYWMPAPVNVGGAGQTTNCFQNYSPDLLVSGSGESLRYTAASAVGPYGCEEVTGSASAGALPYNSTFDGTDAGWLDVGGCWSVSGGVYSETCGGTTGNKAIAGSTGWGDYTLQGDVEITSGSQAGFLVRASNPSVGSDALNGYFVGVSSTQLFLGKESGQWQSLAATDIPGGLADNTWYHITVQAIGCTFTISGNPVGSTATPISYSHTDSACFTNGAIGLRDYASTGAWRNITVTASGTTSTATATYLAPFASGSAPDWTTYGGSWTDTASGGTYADTAGGAGDKAVAGQSGWGNYSLTGDVQMNASTGPGSNAGLLVRVSSPGTGVDTLNGYFAGVSSDTLFLGKEANSWTSLATVPIPGGLADGTWYHLTVEAVGCQITVTGQPSAGGDQVSLTYNDTGCFTTGMIGARTYNSTATWRDIAVTPR</sequence>
<organism evidence="3 4">
    <name type="scientific">Actinospica acidithermotolerans</name>
    <dbReference type="NCBI Taxonomy" id="2828514"/>
    <lineage>
        <taxon>Bacteria</taxon>
        <taxon>Bacillati</taxon>
        <taxon>Actinomycetota</taxon>
        <taxon>Actinomycetes</taxon>
        <taxon>Catenulisporales</taxon>
        <taxon>Actinospicaceae</taxon>
        <taxon>Actinospica</taxon>
    </lineage>
</organism>
<dbReference type="Proteomes" id="UP000676325">
    <property type="component" value="Unassembled WGS sequence"/>
</dbReference>
<protein>
    <submittedName>
        <fullName evidence="3">Exo-alpha-sialidase</fullName>
        <ecNumber evidence="3">3.2.1.18</ecNumber>
    </submittedName>
</protein>
<keyword evidence="3" id="KW-0326">Glycosidase</keyword>
<proteinExistence type="predicted"/>
<dbReference type="EC" id="3.2.1.18" evidence="3"/>
<dbReference type="InterPro" id="IPR036278">
    <property type="entry name" value="Sialidase_sf"/>
</dbReference>
<feature type="domain" description="3-keto-alpha-glucoside-1,2-lyase/3-keto-2-hydroxy-glucal hydratase" evidence="2">
    <location>
        <begin position="427"/>
        <end position="598"/>
    </location>
</feature>
<gene>
    <name evidence="3" type="ORF">KDK95_02330</name>
</gene>
<keyword evidence="1" id="KW-0732">Signal</keyword>
<dbReference type="GO" id="GO:0004308">
    <property type="term" value="F:exo-alpha-sialidase activity"/>
    <property type="evidence" value="ECO:0007669"/>
    <property type="project" value="UniProtKB-EC"/>
</dbReference>
<dbReference type="InterPro" id="IPR010496">
    <property type="entry name" value="AL/BT2_dom"/>
</dbReference>
<evidence type="ECO:0000313" key="3">
    <source>
        <dbReference type="EMBL" id="MBR7825128.1"/>
    </source>
</evidence>
<dbReference type="Gene3D" id="2.120.10.10">
    <property type="match status" value="1"/>
</dbReference>
<dbReference type="Pfam" id="PF06439">
    <property type="entry name" value="3keto-disac_hyd"/>
    <property type="match status" value="1"/>
</dbReference>